<reference evidence="7 8" key="1">
    <citation type="submission" date="2015-05" db="EMBL/GenBank/DDBJ databases">
        <title>Distinctive expansion of gene families associated with plant cell wall degradation and secondary metabolism in the genomes of grapevine trunk pathogens.</title>
        <authorList>
            <person name="Lawrence D.P."/>
            <person name="Travadon R."/>
            <person name="Rolshausen P.E."/>
            <person name="Baumgartner K."/>
        </authorList>
    </citation>
    <scope>NUCLEOTIDE SEQUENCE [LARGE SCALE GENOMIC DNA]</scope>
    <source>
        <strain evidence="7">UCRPC4</strain>
    </source>
</reference>
<dbReference type="GO" id="GO:0005654">
    <property type="term" value="C:nucleoplasm"/>
    <property type="evidence" value="ECO:0007669"/>
    <property type="project" value="UniProtKB-SubCell"/>
</dbReference>
<comment type="function">
    <text evidence="4">Component of the NOP7 complex, which is required for maturation of the 25S and 5.8S ribosomal RNAs and formation of the 60S ribosome.</text>
</comment>
<comment type="subunit">
    <text evidence="4">Component of the NOP7 complex, composed of ERB1, NOP7 and YTM1. Within the NOP7 complex ERB1 appears to interact directly with NOP7 and YTM1. The NOP7 complex also associates with the 66S pre-ribosome.</text>
</comment>
<feature type="compositionally biased region" description="Acidic residues" evidence="5">
    <location>
        <begin position="537"/>
        <end position="572"/>
    </location>
</feature>
<dbReference type="SUPFAM" id="SSF52113">
    <property type="entry name" value="BRCT domain"/>
    <property type="match status" value="1"/>
</dbReference>
<evidence type="ECO:0000256" key="1">
    <source>
        <dbReference type="ARBA" id="ARBA00022517"/>
    </source>
</evidence>
<dbReference type="InterPro" id="IPR036420">
    <property type="entry name" value="BRCT_dom_sf"/>
</dbReference>
<evidence type="ECO:0000256" key="4">
    <source>
        <dbReference type="HAMAP-Rule" id="MF_03028"/>
    </source>
</evidence>
<evidence type="ECO:0000256" key="2">
    <source>
        <dbReference type="ARBA" id="ARBA00022552"/>
    </source>
</evidence>
<comment type="similarity">
    <text evidence="4">Belongs to the pescadillo family.</text>
</comment>
<dbReference type="GO" id="GO:0043021">
    <property type="term" value="F:ribonucleoprotein complex binding"/>
    <property type="evidence" value="ECO:0007669"/>
    <property type="project" value="UniProtKB-UniRule"/>
</dbReference>
<dbReference type="EMBL" id="LCWF01000107">
    <property type="protein sequence ID" value="KKY19495.1"/>
    <property type="molecule type" value="Genomic_DNA"/>
</dbReference>
<keyword evidence="1 4" id="KW-0690">Ribosome biogenesis</keyword>
<evidence type="ECO:0000256" key="3">
    <source>
        <dbReference type="ARBA" id="ARBA00023242"/>
    </source>
</evidence>
<feature type="compositionally biased region" description="Basic and acidic residues" evidence="5">
    <location>
        <begin position="573"/>
        <end position="583"/>
    </location>
</feature>
<accession>A0A0G2GRR7</accession>
<dbReference type="GO" id="GO:0003723">
    <property type="term" value="F:RNA binding"/>
    <property type="evidence" value="ECO:0007669"/>
    <property type="project" value="TreeGrafter"/>
</dbReference>
<dbReference type="PANTHER" id="PTHR12221">
    <property type="entry name" value="PESCADILLO - RELATED"/>
    <property type="match status" value="1"/>
</dbReference>
<dbReference type="PANTHER" id="PTHR12221:SF6">
    <property type="entry name" value="PESCADILLO HOMOLOG"/>
    <property type="match status" value="1"/>
</dbReference>
<feature type="compositionally biased region" description="Basic and acidic residues" evidence="5">
    <location>
        <begin position="599"/>
        <end position="610"/>
    </location>
</feature>
<gene>
    <name evidence="4" type="primary">NOP7</name>
    <name evidence="7" type="ORF">UCRPC4_g04478</name>
</gene>
<comment type="caution">
    <text evidence="7">The sequence shown here is derived from an EMBL/GenBank/DDBJ whole genome shotgun (WGS) entry which is preliminary data.</text>
</comment>
<feature type="compositionally biased region" description="Acidic residues" evidence="5">
    <location>
        <begin position="490"/>
        <end position="529"/>
    </location>
</feature>
<reference evidence="7 8" key="2">
    <citation type="submission" date="2015-05" db="EMBL/GenBank/DDBJ databases">
        <authorList>
            <person name="Morales-Cruz A."/>
            <person name="Amrine K.C."/>
            <person name="Cantu D."/>
        </authorList>
    </citation>
    <scope>NUCLEOTIDE SEQUENCE [LARGE SCALE GENOMIC DNA]</scope>
    <source>
        <strain evidence="7">UCRPC4</strain>
    </source>
</reference>
<dbReference type="PROSITE" id="PS50172">
    <property type="entry name" value="BRCT"/>
    <property type="match status" value="1"/>
</dbReference>
<evidence type="ECO:0000256" key="5">
    <source>
        <dbReference type="SAM" id="MobiDB-lite"/>
    </source>
</evidence>
<dbReference type="AlphaFoldDB" id="A0A0G2GRR7"/>
<dbReference type="GO" id="GO:0070545">
    <property type="term" value="C:PeBoW complex"/>
    <property type="evidence" value="ECO:0007669"/>
    <property type="project" value="TreeGrafter"/>
</dbReference>
<feature type="compositionally biased region" description="Basic residues" evidence="5">
    <location>
        <begin position="655"/>
        <end position="667"/>
    </location>
</feature>
<dbReference type="Gene3D" id="3.40.50.10190">
    <property type="entry name" value="BRCT domain"/>
    <property type="match status" value="1"/>
</dbReference>
<feature type="compositionally biased region" description="Basic and acidic residues" evidence="5">
    <location>
        <begin position="617"/>
        <end position="627"/>
    </location>
</feature>
<protein>
    <recommendedName>
        <fullName evidence="4">Pescadillo homolog</fullName>
    </recommendedName>
    <alternativeName>
        <fullName evidence="4">Nucleolar protein 7 homolog</fullName>
    </alternativeName>
</protein>
<dbReference type="Pfam" id="PF06732">
    <property type="entry name" value="Pescadillo_N"/>
    <property type="match status" value="1"/>
</dbReference>
<evidence type="ECO:0000313" key="8">
    <source>
        <dbReference type="Proteomes" id="UP000053317"/>
    </source>
</evidence>
<feature type="region of interest" description="Disordered" evidence="5">
    <location>
        <begin position="407"/>
        <end position="427"/>
    </location>
</feature>
<dbReference type="GO" id="GO:0000466">
    <property type="term" value="P:maturation of 5.8S rRNA from tricistronic rRNA transcript (SSU-rRNA, 5.8S rRNA, LSU-rRNA)"/>
    <property type="evidence" value="ECO:0007669"/>
    <property type="project" value="UniProtKB-UniRule"/>
</dbReference>
<organism evidence="7 8">
    <name type="scientific">Phaeomoniella chlamydospora</name>
    <name type="common">Phaeoacremonium chlamydosporum</name>
    <dbReference type="NCBI Taxonomy" id="158046"/>
    <lineage>
        <taxon>Eukaryota</taxon>
        <taxon>Fungi</taxon>
        <taxon>Dikarya</taxon>
        <taxon>Ascomycota</taxon>
        <taxon>Pezizomycotina</taxon>
        <taxon>Eurotiomycetes</taxon>
        <taxon>Chaetothyriomycetidae</taxon>
        <taxon>Phaeomoniellales</taxon>
        <taxon>Phaeomoniellaceae</taxon>
        <taxon>Phaeomoniella</taxon>
    </lineage>
</organism>
<dbReference type="HAMAP" id="MF_03028">
    <property type="entry name" value="Pescadillo"/>
    <property type="match status" value="1"/>
</dbReference>
<feature type="domain" description="BRCT" evidence="6">
    <location>
        <begin position="348"/>
        <end position="463"/>
    </location>
</feature>
<keyword evidence="3 4" id="KW-0539">Nucleus</keyword>
<keyword evidence="2 4" id="KW-0698">rRNA processing</keyword>
<dbReference type="CDD" id="cd17709">
    <property type="entry name" value="BRCT_pescadillo_like"/>
    <property type="match status" value="1"/>
</dbReference>
<dbReference type="OrthoDB" id="10264910at2759"/>
<comment type="subcellular location">
    <subcellularLocation>
        <location evidence="4">Nucleus</location>
        <location evidence="4">Nucleolus</location>
    </subcellularLocation>
    <subcellularLocation>
        <location evidence="4">Nucleus</location>
        <location evidence="4">Nucleoplasm</location>
    </subcellularLocation>
</comment>
<dbReference type="InterPro" id="IPR010613">
    <property type="entry name" value="PES"/>
</dbReference>
<sequence>MGRIKKKGTAGQAKNYITRTQAVRKLQISLPDFRRLCIFKGIYPREPRNKKKASKSSSHSTTFYYTKDIQYLLHEPLLQKFREQKALSKKIAKSLGRNEVSDAARLEKHATPKITLDHIVRERYPTFVDALRDLDDALSLLFLFANLPSTSTVPPKIIARCQRLCHEFEHYLIVSRSMRKSFLSIKGIYYQATIQGQDIMWLVPYRFVQRVSGDVDYRIMGTFVEFYATLLGFVNFRLYTSIGLVYPPKFDVAADEKGGELAAFTLEGRKISMIEDKEQPKVITNGNTTTQNSEEVQKHIDAVAKTEEPQDETQTTEDADVNSDAIDKFEAAAPEADSLIQPQSGANNGGDLFAPFTFYISREAPRHPLELLLRAFGCKRLGWDAFVGEGAYTHDEADPRITHQIVDRPPLPETSLPRIENDVNAPGRVRPGMRIPGRTYVQPQWIWDCVNEGRLLRPDLYAPGATLPPHLSPWIKPTSGQYDPRATLAEQEEEGEAELSDDKEEDDEEPDEEEQEQENAEEDESEDESVNGGMDVAETDEDEDDDEEEDEDNDFAGFDDEEADEMSEDEAEDPRTQHQKELEAEAAGVSFSSSNGATKEAKAKQSSEAKKRVKKQKEKDEELERQKLMMPRKKRKLFEKMQYSNSKRDAEALKLRSKRRKLEKGQA</sequence>
<dbReference type="Proteomes" id="UP000053317">
    <property type="component" value="Unassembled WGS sequence"/>
</dbReference>
<proteinExistence type="inferred from homology"/>
<dbReference type="InterPro" id="IPR001357">
    <property type="entry name" value="BRCT_dom"/>
</dbReference>
<name>A0A0G2GRR7_PHACM</name>
<evidence type="ECO:0000313" key="7">
    <source>
        <dbReference type="EMBL" id="KKY19495.1"/>
    </source>
</evidence>
<keyword evidence="8" id="KW-1185">Reference proteome</keyword>
<dbReference type="GO" id="GO:0030687">
    <property type="term" value="C:preribosome, large subunit precursor"/>
    <property type="evidence" value="ECO:0007669"/>
    <property type="project" value="UniProtKB-UniRule"/>
</dbReference>
<dbReference type="GO" id="GO:0000463">
    <property type="term" value="P:maturation of LSU-rRNA from tricistronic rRNA transcript (SSU-rRNA, 5.8S rRNA, LSU-rRNA)"/>
    <property type="evidence" value="ECO:0007669"/>
    <property type="project" value="UniProtKB-UniRule"/>
</dbReference>
<feature type="region of interest" description="Disordered" evidence="5">
    <location>
        <begin position="468"/>
        <end position="667"/>
    </location>
</feature>
<evidence type="ECO:0000259" key="6">
    <source>
        <dbReference type="PROSITE" id="PS50172"/>
    </source>
</evidence>